<dbReference type="InterPro" id="IPR007709">
    <property type="entry name" value="N-FG_amidohydro"/>
</dbReference>
<proteinExistence type="predicted"/>
<reference evidence="1 2" key="1">
    <citation type="submission" date="2019-06" db="EMBL/GenBank/DDBJ databases">
        <authorList>
            <person name="Li M."/>
        </authorList>
    </citation>
    <scope>NUCLEOTIDE SEQUENCE [LARGE SCALE GENOMIC DNA]</scope>
    <source>
        <strain evidence="1 2">BGMRC6574</strain>
    </source>
</reference>
<sequence length="296" mass="32643">MDEIGDFFGVKPFELARPARQCVPFVFNSPHSGRVYPAGFLEQARLDARTIRRSEDYFVDELFASVVSCGAPLLSANFPRAYLDVNREPYELDPRMFDGRLPSFANVSSLRVAGGLGTVPRVVAESMEIYRRRLPVEEALRRVETLYRPYHETLRGLVLESRTAFGHAVLVDCHSMPASVRAPGGTGRPDFIVGDRFGTSAAPELTRTAVLLLKGMGYAVTQNKPYAGGFITEHYGRPNRGIHALQIEINRGLYVDEATLRRKAGFAALADDLGRFCRALTQIGLDAPDAPPLAAE</sequence>
<dbReference type="OrthoDB" id="9802050at2"/>
<organism evidence="1 2">
    <name type="scientific">Pararhizobium mangrovi</name>
    <dbReference type="NCBI Taxonomy" id="2590452"/>
    <lineage>
        <taxon>Bacteria</taxon>
        <taxon>Pseudomonadati</taxon>
        <taxon>Pseudomonadota</taxon>
        <taxon>Alphaproteobacteria</taxon>
        <taxon>Hyphomicrobiales</taxon>
        <taxon>Rhizobiaceae</taxon>
        <taxon>Rhizobium/Agrobacterium group</taxon>
        <taxon>Pararhizobium</taxon>
    </lineage>
</organism>
<accession>A0A506U8V4</accession>
<keyword evidence="1" id="KW-0378">Hydrolase</keyword>
<dbReference type="Proteomes" id="UP000320314">
    <property type="component" value="Unassembled WGS sequence"/>
</dbReference>
<dbReference type="GO" id="GO:0016787">
    <property type="term" value="F:hydrolase activity"/>
    <property type="evidence" value="ECO:0007669"/>
    <property type="project" value="UniProtKB-KW"/>
</dbReference>
<name>A0A506U8V4_9HYPH</name>
<evidence type="ECO:0000313" key="2">
    <source>
        <dbReference type="Proteomes" id="UP000320314"/>
    </source>
</evidence>
<dbReference type="AlphaFoldDB" id="A0A506U8V4"/>
<dbReference type="Gene3D" id="3.40.630.40">
    <property type="entry name" value="Zn-dependent exopeptidases"/>
    <property type="match status" value="1"/>
</dbReference>
<dbReference type="Pfam" id="PF05013">
    <property type="entry name" value="FGase"/>
    <property type="match status" value="1"/>
</dbReference>
<keyword evidence="2" id="KW-1185">Reference proteome</keyword>
<gene>
    <name evidence="1" type="ORF">FJU11_06700</name>
</gene>
<evidence type="ECO:0000313" key="1">
    <source>
        <dbReference type="EMBL" id="TPW29948.1"/>
    </source>
</evidence>
<dbReference type="EMBL" id="VHLH01000008">
    <property type="protein sequence ID" value="TPW29948.1"/>
    <property type="molecule type" value="Genomic_DNA"/>
</dbReference>
<protein>
    <submittedName>
        <fullName evidence="1">N-formylglutamate amidohydrolase</fullName>
    </submittedName>
</protein>
<dbReference type="RefSeq" id="WP_141166257.1">
    <property type="nucleotide sequence ID" value="NZ_VHLH01000008.1"/>
</dbReference>
<dbReference type="SUPFAM" id="SSF53187">
    <property type="entry name" value="Zn-dependent exopeptidases"/>
    <property type="match status" value="1"/>
</dbReference>
<comment type="caution">
    <text evidence="1">The sequence shown here is derived from an EMBL/GenBank/DDBJ whole genome shotgun (WGS) entry which is preliminary data.</text>
</comment>